<dbReference type="Pfam" id="PF03942">
    <property type="entry name" value="DTW"/>
    <property type="match status" value="1"/>
</dbReference>
<evidence type="ECO:0000256" key="2">
    <source>
        <dbReference type="ARBA" id="ARBA00022679"/>
    </source>
</evidence>
<dbReference type="Proteomes" id="UP000439994">
    <property type="component" value="Unassembled WGS sequence"/>
</dbReference>
<protein>
    <recommendedName>
        <fullName evidence="1">tRNA-uridine aminocarboxypropyltransferase</fullName>
        <ecNumber evidence="1">2.5.1.25</ecNumber>
    </recommendedName>
</protein>
<organism evidence="6 7">
    <name type="scientific">Psychrosphaera haliotis</name>
    <dbReference type="NCBI Taxonomy" id="555083"/>
    <lineage>
        <taxon>Bacteria</taxon>
        <taxon>Pseudomonadati</taxon>
        <taxon>Pseudomonadota</taxon>
        <taxon>Gammaproteobacteria</taxon>
        <taxon>Alteromonadales</taxon>
        <taxon>Pseudoalteromonadaceae</taxon>
        <taxon>Psychrosphaera</taxon>
    </lineage>
</organism>
<proteinExistence type="predicted"/>
<evidence type="ECO:0000313" key="6">
    <source>
        <dbReference type="EMBL" id="MUH73035.1"/>
    </source>
</evidence>
<comment type="caution">
    <text evidence="6">The sequence shown here is derived from an EMBL/GenBank/DDBJ whole genome shotgun (WGS) entry which is preliminary data.</text>
</comment>
<dbReference type="SMART" id="SM01144">
    <property type="entry name" value="DTW"/>
    <property type="match status" value="1"/>
</dbReference>
<dbReference type="InterPro" id="IPR005636">
    <property type="entry name" value="DTW"/>
</dbReference>
<dbReference type="InterPro" id="IPR039262">
    <property type="entry name" value="DTWD2/TAPT"/>
</dbReference>
<evidence type="ECO:0000313" key="7">
    <source>
        <dbReference type="Proteomes" id="UP000439994"/>
    </source>
</evidence>
<accession>A0A6N8F8W9</accession>
<dbReference type="GO" id="GO:0008033">
    <property type="term" value="P:tRNA processing"/>
    <property type="evidence" value="ECO:0007669"/>
    <property type="project" value="UniProtKB-KW"/>
</dbReference>
<evidence type="ECO:0000256" key="3">
    <source>
        <dbReference type="ARBA" id="ARBA00022691"/>
    </source>
</evidence>
<dbReference type="RefSeq" id="WP_155696233.1">
    <property type="nucleotide sequence ID" value="NZ_WOCD01000005.1"/>
</dbReference>
<dbReference type="PANTHER" id="PTHR21392:SF1">
    <property type="entry name" value="TRNA-URIDINE AMINOCARBOXYPROPYLTRANSFERASE"/>
    <property type="match status" value="1"/>
</dbReference>
<keyword evidence="2" id="KW-0808">Transferase</keyword>
<reference evidence="6 7" key="1">
    <citation type="submission" date="2019-11" db="EMBL/GenBank/DDBJ databases">
        <title>P. haliotis isolates from Z. marina roots.</title>
        <authorList>
            <person name="Cohen M."/>
            <person name="Jospin G."/>
            <person name="Eisen J.A."/>
            <person name="Coil D.A."/>
        </authorList>
    </citation>
    <scope>NUCLEOTIDE SEQUENCE [LARGE SCALE GENOMIC DNA]</scope>
    <source>
        <strain evidence="6 7">UCD-MCMsp1aY</strain>
    </source>
</reference>
<gene>
    <name evidence="6" type="ORF">GNP35_11400</name>
</gene>
<evidence type="ECO:0000256" key="4">
    <source>
        <dbReference type="ARBA" id="ARBA00022694"/>
    </source>
</evidence>
<dbReference type="AlphaFoldDB" id="A0A6N8F8W9"/>
<dbReference type="PANTHER" id="PTHR21392">
    <property type="entry name" value="TRNA-URIDINE AMINOCARBOXYPROPYLTRANSFERASE 2"/>
    <property type="match status" value="1"/>
</dbReference>
<dbReference type="GO" id="GO:0016432">
    <property type="term" value="F:tRNA-uridine aminocarboxypropyltransferase activity"/>
    <property type="evidence" value="ECO:0007669"/>
    <property type="project" value="UniProtKB-EC"/>
</dbReference>
<dbReference type="OrthoDB" id="370626at2"/>
<dbReference type="EMBL" id="WOCD01000005">
    <property type="protein sequence ID" value="MUH73035.1"/>
    <property type="molecule type" value="Genomic_DNA"/>
</dbReference>
<feature type="domain" description="DTW" evidence="5">
    <location>
        <begin position="28"/>
        <end position="223"/>
    </location>
</feature>
<evidence type="ECO:0000256" key="1">
    <source>
        <dbReference type="ARBA" id="ARBA00012386"/>
    </source>
</evidence>
<keyword evidence="7" id="KW-1185">Reference proteome</keyword>
<keyword evidence="4" id="KW-0819">tRNA processing</keyword>
<name>A0A6N8F8W9_9GAMM</name>
<dbReference type="EC" id="2.5.1.25" evidence="1"/>
<keyword evidence="3" id="KW-0949">S-adenosyl-L-methionine</keyword>
<evidence type="ECO:0000259" key="5">
    <source>
        <dbReference type="SMART" id="SM01144"/>
    </source>
</evidence>
<sequence length="223" mass="26091">MAHINSVRRLREHELQFSKKEFKARGAALKRCSECMLEERECICGSVTPVPTDIAVCMLMYHAEYYKPSNTGQLICEVVPDNYAFRWHRTELEESLKALIESEAWYPIIVFVHDAAEPDRQIHNIPVQAELNGKRPLLIFLDGTWRQAKKMFIKSPYLDQFPVLQLSGFNKGSYQLRESYHEHHLSTVEVAFELFRQNGELELGDTLEQLFNNFRTAYQVHKR</sequence>